<dbReference type="CDD" id="cd00082">
    <property type="entry name" value="HisKA"/>
    <property type="match status" value="1"/>
</dbReference>
<proteinExistence type="predicted"/>
<dbReference type="SUPFAM" id="SSF47384">
    <property type="entry name" value="Homodimeric domain of signal transducing histidine kinase"/>
    <property type="match status" value="1"/>
</dbReference>
<dbReference type="Gene3D" id="3.30.450.20">
    <property type="entry name" value="PAS domain"/>
    <property type="match status" value="4"/>
</dbReference>
<protein>
    <recommendedName>
        <fullName evidence="2">histidine kinase</fullName>
        <ecNumber evidence="2">2.7.13.3</ecNumber>
    </recommendedName>
</protein>
<keyword evidence="5" id="KW-0418">Kinase</keyword>
<dbReference type="InterPro" id="IPR052162">
    <property type="entry name" value="Sensor_kinase/Photoreceptor"/>
</dbReference>
<dbReference type="InterPro" id="IPR000014">
    <property type="entry name" value="PAS"/>
</dbReference>
<comment type="catalytic activity">
    <reaction evidence="1">
        <text>ATP + protein L-histidine = ADP + protein N-phospho-L-histidine.</text>
        <dbReference type="EC" id="2.7.13.3"/>
    </reaction>
</comment>
<evidence type="ECO:0000256" key="2">
    <source>
        <dbReference type="ARBA" id="ARBA00012438"/>
    </source>
</evidence>
<keyword evidence="8" id="KW-1185">Reference proteome</keyword>
<evidence type="ECO:0000313" key="8">
    <source>
        <dbReference type="Proteomes" id="UP000664795"/>
    </source>
</evidence>
<gene>
    <name evidence="7" type="ORF">J2I48_07510</name>
</gene>
<dbReference type="PANTHER" id="PTHR43304:SF1">
    <property type="entry name" value="PAC DOMAIN-CONTAINING PROTEIN"/>
    <property type="match status" value="1"/>
</dbReference>
<evidence type="ECO:0000256" key="1">
    <source>
        <dbReference type="ARBA" id="ARBA00000085"/>
    </source>
</evidence>
<evidence type="ECO:0000256" key="4">
    <source>
        <dbReference type="ARBA" id="ARBA00022679"/>
    </source>
</evidence>
<dbReference type="SUPFAM" id="SSF55874">
    <property type="entry name" value="ATPase domain of HSP90 chaperone/DNA topoisomerase II/histidine kinase"/>
    <property type="match status" value="1"/>
</dbReference>
<dbReference type="InterPro" id="IPR003661">
    <property type="entry name" value="HisK_dim/P_dom"/>
</dbReference>
<accession>A0A939G6A8</accession>
<dbReference type="Pfam" id="PF02518">
    <property type="entry name" value="HATPase_c"/>
    <property type="match status" value="1"/>
</dbReference>
<keyword evidence="3" id="KW-0597">Phosphoprotein</keyword>
<dbReference type="EMBL" id="JAFMYU010000004">
    <property type="protein sequence ID" value="MBO0930831.1"/>
    <property type="molecule type" value="Genomic_DNA"/>
</dbReference>
<dbReference type="Pfam" id="PF08448">
    <property type="entry name" value="PAS_4"/>
    <property type="match status" value="2"/>
</dbReference>
<dbReference type="InterPro" id="IPR004358">
    <property type="entry name" value="Sig_transdc_His_kin-like_C"/>
</dbReference>
<dbReference type="CDD" id="cd00130">
    <property type="entry name" value="PAS"/>
    <property type="match status" value="2"/>
</dbReference>
<dbReference type="InterPro" id="IPR013656">
    <property type="entry name" value="PAS_4"/>
</dbReference>
<comment type="caution">
    <text evidence="7">The sequence shown here is derived from an EMBL/GenBank/DDBJ whole genome shotgun (WGS) entry which is preliminary data.</text>
</comment>
<dbReference type="SMART" id="SM00091">
    <property type="entry name" value="PAS"/>
    <property type="match status" value="2"/>
</dbReference>
<dbReference type="PANTHER" id="PTHR43304">
    <property type="entry name" value="PHYTOCHROME-LIKE PROTEIN CPH1"/>
    <property type="match status" value="1"/>
</dbReference>
<dbReference type="SUPFAM" id="SSF55785">
    <property type="entry name" value="PYP-like sensor domain (PAS domain)"/>
    <property type="match status" value="3"/>
</dbReference>
<dbReference type="InterPro" id="IPR036890">
    <property type="entry name" value="HATPase_C_sf"/>
</dbReference>
<evidence type="ECO:0000256" key="5">
    <source>
        <dbReference type="ARBA" id="ARBA00022777"/>
    </source>
</evidence>
<reference evidence="7 8" key="1">
    <citation type="submission" date="2021-03" db="EMBL/GenBank/DDBJ databases">
        <title>Fibrella sp. HMF5036 genome sequencing and assembly.</title>
        <authorList>
            <person name="Kang H."/>
            <person name="Kim H."/>
            <person name="Bae S."/>
            <person name="Joh K."/>
        </authorList>
    </citation>
    <scope>NUCLEOTIDE SEQUENCE [LARGE SCALE GENOMIC DNA]</scope>
    <source>
        <strain evidence="7 8">HMF5036</strain>
    </source>
</reference>
<dbReference type="RefSeq" id="WP_207334779.1">
    <property type="nucleotide sequence ID" value="NZ_JAFMYU010000004.1"/>
</dbReference>
<name>A0A939G6A8_9BACT</name>
<dbReference type="EC" id="2.7.13.3" evidence="2"/>
<dbReference type="Proteomes" id="UP000664795">
    <property type="component" value="Unassembled WGS sequence"/>
</dbReference>
<dbReference type="InterPro" id="IPR005467">
    <property type="entry name" value="His_kinase_dom"/>
</dbReference>
<dbReference type="InterPro" id="IPR003594">
    <property type="entry name" value="HATPase_dom"/>
</dbReference>
<dbReference type="InterPro" id="IPR035965">
    <property type="entry name" value="PAS-like_dom_sf"/>
</dbReference>
<dbReference type="GO" id="GO:0000155">
    <property type="term" value="F:phosphorelay sensor kinase activity"/>
    <property type="evidence" value="ECO:0007669"/>
    <property type="project" value="InterPro"/>
</dbReference>
<feature type="domain" description="Histidine kinase" evidence="6">
    <location>
        <begin position="542"/>
        <end position="778"/>
    </location>
</feature>
<dbReference type="Gene3D" id="3.30.565.10">
    <property type="entry name" value="Histidine kinase-like ATPase, C-terminal domain"/>
    <property type="match status" value="1"/>
</dbReference>
<dbReference type="PRINTS" id="PR00344">
    <property type="entry name" value="BCTRLSENSOR"/>
</dbReference>
<sequence>MAIPTQPASLILQSTELLASLLDSSPQAMAYFEVIAQADGSPADFRLVLANRAAMNWLAMAGYVRAGSTFTSLHPWATETGWLGELLQVFESSQPAQRDLRHPAVGQWLRVSARPLANGIVLDYSDITELKQHGTTLRKAELVQSVLDETPAGMIASEAIRGVDGQITDLLFVHVNRQVERLLGLTPAQLIDKLNSDVFPESMVNGIFDRYVEVIESGSPQVFDCEYRADGVDGWYRVTARRLNDGLVVSFLDITTLKEAEAIYAQQTDLLQMVLDNAPAGMVLWEAVRDTTAERTIIDFRFRLANRMNAFLMGHSDSSPVGKRLLKQFPRFENSALVTALHEVFASRRATGMIFSDYGAQPGGWFDSQLIPVGNEVLMICLNVTEQHTSQRTQKEMADLMQAIVVNSPVGLALLSPQHNAEGDFLDFTYRLANDTLAALSGRTPAQLIGKQLLELFPGLQDSDYYRGIMHVMQTGEPRRVTIPYYQDGAAGWFDNLLIRQGDDLLLCVTDVTERQNHQQQLELLNGALQQSNENLQQFAFIASHDLQEPLRKVQSFGTLLRTQYASQLNDAGVDLIRRMEASALRMSVLIRDLLEFSRLSTRQEPTKAISLNKLMANVVTDLDLVIRETGAKVIIDPLPTLPGDLSQLTQLFQNLLTNALKFHQPGSTPVIRLSHRKVSANTLAPNPLFPFLTVGDTSAGSPRLFHEISIADNGIGFDTKYTDRIFGVFQRLHGRTQFPGSGIGLSICKKVAENHGGAISVDSTPGQGTTFRVYLPV</sequence>
<dbReference type="PROSITE" id="PS50109">
    <property type="entry name" value="HIS_KIN"/>
    <property type="match status" value="1"/>
</dbReference>
<dbReference type="InterPro" id="IPR036097">
    <property type="entry name" value="HisK_dim/P_sf"/>
</dbReference>
<organism evidence="7 8">
    <name type="scientific">Fibrella aquatilis</name>
    <dbReference type="NCBI Taxonomy" id="2817059"/>
    <lineage>
        <taxon>Bacteria</taxon>
        <taxon>Pseudomonadati</taxon>
        <taxon>Bacteroidota</taxon>
        <taxon>Cytophagia</taxon>
        <taxon>Cytophagales</taxon>
        <taxon>Spirosomataceae</taxon>
        <taxon>Fibrella</taxon>
    </lineage>
</organism>
<evidence type="ECO:0000256" key="3">
    <source>
        <dbReference type="ARBA" id="ARBA00022553"/>
    </source>
</evidence>
<dbReference type="Gene3D" id="1.10.287.130">
    <property type="match status" value="1"/>
</dbReference>
<evidence type="ECO:0000259" key="6">
    <source>
        <dbReference type="PROSITE" id="PS50109"/>
    </source>
</evidence>
<dbReference type="SMART" id="SM00388">
    <property type="entry name" value="HisKA"/>
    <property type="match status" value="1"/>
</dbReference>
<keyword evidence="4" id="KW-0808">Transferase</keyword>
<dbReference type="SMART" id="SM00387">
    <property type="entry name" value="HATPase_c"/>
    <property type="match status" value="1"/>
</dbReference>
<dbReference type="AlphaFoldDB" id="A0A939G6A8"/>
<dbReference type="NCBIfam" id="TIGR00229">
    <property type="entry name" value="sensory_box"/>
    <property type="match status" value="1"/>
</dbReference>
<dbReference type="Pfam" id="PF00512">
    <property type="entry name" value="HisKA"/>
    <property type="match status" value="1"/>
</dbReference>
<evidence type="ECO:0000313" key="7">
    <source>
        <dbReference type="EMBL" id="MBO0930831.1"/>
    </source>
</evidence>